<proteinExistence type="inferred from homology"/>
<feature type="domain" description="Glucose-methanol-choline oxidoreductase C-terminal" evidence="2">
    <location>
        <begin position="12"/>
        <end position="90"/>
    </location>
</feature>
<evidence type="ECO:0000259" key="2">
    <source>
        <dbReference type="Pfam" id="PF05199"/>
    </source>
</evidence>
<accession>A0A383AYJ8</accession>
<dbReference type="SUPFAM" id="SSF51905">
    <property type="entry name" value="FAD/NAD(P)-binding domain"/>
    <property type="match status" value="1"/>
</dbReference>
<organism evidence="3">
    <name type="scientific">marine metagenome</name>
    <dbReference type="NCBI Taxonomy" id="408172"/>
    <lineage>
        <taxon>unclassified sequences</taxon>
        <taxon>metagenomes</taxon>
        <taxon>ecological metagenomes</taxon>
    </lineage>
</organism>
<dbReference type="GO" id="GO:0008812">
    <property type="term" value="F:choline dehydrogenase activity"/>
    <property type="evidence" value="ECO:0007669"/>
    <property type="project" value="TreeGrafter"/>
</dbReference>
<dbReference type="GO" id="GO:0019285">
    <property type="term" value="P:glycine betaine biosynthetic process from choline"/>
    <property type="evidence" value="ECO:0007669"/>
    <property type="project" value="TreeGrafter"/>
</dbReference>
<evidence type="ECO:0000256" key="1">
    <source>
        <dbReference type="ARBA" id="ARBA00010790"/>
    </source>
</evidence>
<sequence length="101" mass="11211">EGYKDIIEERIEPTDAELESDDALDVFLRREVTTGQHISCTCKMGPVSDPMAVVDQYGKVHGLENLRIVDASIMPDCVRANTNVTTMMIGEHIADFIRQGS</sequence>
<protein>
    <recommendedName>
        <fullName evidence="2">Glucose-methanol-choline oxidoreductase C-terminal domain-containing protein</fullName>
    </recommendedName>
</protein>
<dbReference type="Gene3D" id="3.30.410.40">
    <property type="match status" value="1"/>
</dbReference>
<dbReference type="AlphaFoldDB" id="A0A383AYJ8"/>
<comment type="similarity">
    <text evidence="1">Belongs to the GMC oxidoreductase family.</text>
</comment>
<evidence type="ECO:0000313" key="3">
    <source>
        <dbReference type="EMBL" id="SVE12701.1"/>
    </source>
</evidence>
<feature type="non-terminal residue" evidence="3">
    <location>
        <position position="1"/>
    </location>
</feature>
<dbReference type="InterPro" id="IPR036188">
    <property type="entry name" value="FAD/NAD-bd_sf"/>
</dbReference>
<reference evidence="3" key="1">
    <citation type="submission" date="2018-05" db="EMBL/GenBank/DDBJ databases">
        <authorList>
            <person name="Lanie J.A."/>
            <person name="Ng W.-L."/>
            <person name="Kazmierczak K.M."/>
            <person name="Andrzejewski T.M."/>
            <person name="Davidsen T.M."/>
            <person name="Wayne K.J."/>
            <person name="Tettelin H."/>
            <person name="Glass J.I."/>
            <person name="Rusch D."/>
            <person name="Podicherti R."/>
            <person name="Tsui H.-C.T."/>
            <person name="Winkler M.E."/>
        </authorList>
    </citation>
    <scope>NUCLEOTIDE SEQUENCE</scope>
</reference>
<dbReference type="InterPro" id="IPR007867">
    <property type="entry name" value="GMC_OxRtase_C"/>
</dbReference>
<dbReference type="PANTHER" id="PTHR11552:SF147">
    <property type="entry name" value="CHOLINE DEHYDROGENASE, MITOCHONDRIAL"/>
    <property type="match status" value="1"/>
</dbReference>
<dbReference type="GO" id="GO:0050660">
    <property type="term" value="F:flavin adenine dinucleotide binding"/>
    <property type="evidence" value="ECO:0007669"/>
    <property type="project" value="InterPro"/>
</dbReference>
<dbReference type="Pfam" id="PF05199">
    <property type="entry name" value="GMC_oxred_C"/>
    <property type="match status" value="1"/>
</dbReference>
<dbReference type="EMBL" id="UINC01195913">
    <property type="protein sequence ID" value="SVE12701.1"/>
    <property type="molecule type" value="Genomic_DNA"/>
</dbReference>
<dbReference type="GO" id="GO:0016020">
    <property type="term" value="C:membrane"/>
    <property type="evidence" value="ECO:0007669"/>
    <property type="project" value="TreeGrafter"/>
</dbReference>
<gene>
    <name evidence="3" type="ORF">METZ01_LOCUS465555</name>
</gene>
<dbReference type="Gene3D" id="3.50.50.60">
    <property type="entry name" value="FAD/NAD(P)-binding domain"/>
    <property type="match status" value="1"/>
</dbReference>
<name>A0A383AYJ8_9ZZZZ</name>
<dbReference type="PANTHER" id="PTHR11552">
    <property type="entry name" value="GLUCOSE-METHANOL-CHOLINE GMC OXIDOREDUCTASE"/>
    <property type="match status" value="1"/>
</dbReference>
<dbReference type="InterPro" id="IPR012132">
    <property type="entry name" value="GMC_OxRdtase"/>
</dbReference>